<dbReference type="EMBL" id="FOAB01000004">
    <property type="protein sequence ID" value="SEL34924.1"/>
    <property type="molecule type" value="Genomic_DNA"/>
</dbReference>
<protein>
    <recommendedName>
        <fullName evidence="2">C-type lectin domain-containing protein</fullName>
    </recommendedName>
</protein>
<dbReference type="Gene3D" id="3.10.100.10">
    <property type="entry name" value="Mannose-Binding Protein A, subunit A"/>
    <property type="match status" value="1"/>
</dbReference>
<reference evidence="3 4" key="1">
    <citation type="submission" date="2016-10" db="EMBL/GenBank/DDBJ databases">
        <authorList>
            <person name="de Groot N.N."/>
        </authorList>
    </citation>
    <scope>NUCLEOTIDE SEQUENCE [LARGE SCALE GENOMIC DNA]</scope>
    <source>
        <strain evidence="3 4">DSM 25232</strain>
    </source>
</reference>
<dbReference type="OrthoDB" id="279982at2"/>
<name>A0A1H7PHK7_AQUAM</name>
<keyword evidence="4" id="KW-1185">Reference proteome</keyword>
<evidence type="ECO:0000256" key="1">
    <source>
        <dbReference type="SAM" id="SignalP"/>
    </source>
</evidence>
<evidence type="ECO:0000313" key="3">
    <source>
        <dbReference type="EMBL" id="SEL34924.1"/>
    </source>
</evidence>
<feature type="signal peptide" evidence="1">
    <location>
        <begin position="1"/>
        <end position="19"/>
    </location>
</feature>
<dbReference type="SUPFAM" id="SSF56436">
    <property type="entry name" value="C-type lectin-like"/>
    <property type="match status" value="1"/>
</dbReference>
<organism evidence="3 4">
    <name type="scientific">Aquimarina amphilecti</name>
    <dbReference type="NCBI Taxonomy" id="1038014"/>
    <lineage>
        <taxon>Bacteria</taxon>
        <taxon>Pseudomonadati</taxon>
        <taxon>Bacteroidota</taxon>
        <taxon>Flavobacteriia</taxon>
        <taxon>Flavobacteriales</taxon>
        <taxon>Flavobacteriaceae</taxon>
        <taxon>Aquimarina</taxon>
    </lineage>
</organism>
<keyword evidence="1" id="KW-0732">Signal</keyword>
<evidence type="ECO:0000259" key="2">
    <source>
        <dbReference type="PROSITE" id="PS50041"/>
    </source>
</evidence>
<dbReference type="STRING" id="1038014.SAMN04487910_2208"/>
<feature type="chain" id="PRO_5011565122" description="C-type lectin domain-containing protein" evidence="1">
    <location>
        <begin position="20"/>
        <end position="483"/>
    </location>
</feature>
<feature type="domain" description="C-type lectin" evidence="2">
    <location>
        <begin position="296"/>
        <end position="429"/>
    </location>
</feature>
<sequence length="483" mass="52569">MKRKLLIIIVLLNTNILSAQETYRDEFGVVSYANNDGTSNWAGNWVEVEPFDVNDNPAGGFIAVLGNQLDFNWIWSETITRSVNIAGATLATLSFNWETRTLDANEELSIQVSDDGTTFTTLASFGGTQTGSFSQNISLYISANTTIRFVNTNANWTDSGDIVIIDNVQIEALFPDDPPVVIVTGDKHFCPTASNSTPVVETISITDPDDINLEQLTIQVSTGYQNGSDLLTLTGIHPNITDSWDVTEGRLTLTGPATFAEFEAAVLATVFSSTPPVVAVLREFSVVLGSPLYLPETGHYYEFIPSLGIRWDDARDEAELRTFFGLQGYMATLTSAIEATFAGDQITGTGWIGASDNFGSGEGEWRWETGPEAGTIFWNGDETGTVAPGEFAFWNNNEPNDYPDDAIPGQENYAHITDDTIGIQNSWNDLPITGGGGAYQAQGYIVEYGGLPGDPVLQISGVTRLRISCTVITNRNKTYRVNY</sequence>
<dbReference type="InterPro" id="IPR016186">
    <property type="entry name" value="C-type_lectin-like/link_sf"/>
</dbReference>
<dbReference type="AlphaFoldDB" id="A0A1H7PHK7"/>
<dbReference type="InterPro" id="IPR016187">
    <property type="entry name" value="CTDL_fold"/>
</dbReference>
<gene>
    <name evidence="3" type="ORF">SAMN04487910_2208</name>
</gene>
<dbReference type="Proteomes" id="UP000198521">
    <property type="component" value="Unassembled WGS sequence"/>
</dbReference>
<proteinExistence type="predicted"/>
<dbReference type="InterPro" id="IPR001304">
    <property type="entry name" value="C-type_lectin-like"/>
</dbReference>
<evidence type="ECO:0000313" key="4">
    <source>
        <dbReference type="Proteomes" id="UP000198521"/>
    </source>
</evidence>
<accession>A0A1H7PHK7</accession>
<dbReference type="PROSITE" id="PS50041">
    <property type="entry name" value="C_TYPE_LECTIN_2"/>
    <property type="match status" value="1"/>
</dbReference>
<dbReference type="RefSeq" id="WP_139195637.1">
    <property type="nucleotide sequence ID" value="NZ_FOAB01000004.1"/>
</dbReference>